<evidence type="ECO:0000313" key="1">
    <source>
        <dbReference type="EMBL" id="ARF09940.1"/>
    </source>
</evidence>
<proteinExistence type="predicted"/>
<protein>
    <submittedName>
        <fullName evidence="1">Uncharacterized protein</fullName>
    </submittedName>
</protein>
<organism evidence="1">
    <name type="scientific">Indivirus ILV1</name>
    <dbReference type="NCBI Taxonomy" id="1977633"/>
    <lineage>
        <taxon>Viruses</taxon>
        <taxon>Varidnaviria</taxon>
        <taxon>Bamfordvirae</taxon>
        <taxon>Nucleocytoviricota</taxon>
        <taxon>Megaviricetes</taxon>
        <taxon>Imitervirales</taxon>
        <taxon>Mimiviridae</taxon>
        <taxon>Klosneuvirinae</taxon>
        <taxon>Indivirus</taxon>
    </lineage>
</organism>
<accession>A0A1V0SDY7</accession>
<reference evidence="1" key="1">
    <citation type="journal article" date="2017" name="Science">
        <title>Giant viruses with an expanded complement of translation system components.</title>
        <authorList>
            <person name="Schulz F."/>
            <person name="Yutin N."/>
            <person name="Ivanova N.N."/>
            <person name="Ortega D.R."/>
            <person name="Lee T.K."/>
            <person name="Vierheilig J."/>
            <person name="Daims H."/>
            <person name="Horn M."/>
            <person name="Wagner M."/>
            <person name="Jensen G.J."/>
            <person name="Kyrpides N.C."/>
            <person name="Koonin E.V."/>
            <person name="Woyke T."/>
        </authorList>
    </citation>
    <scope>NUCLEOTIDE SEQUENCE</scope>
    <source>
        <strain evidence="1">ILV1</strain>
    </source>
</reference>
<sequence length="424" mass="49167">MEEVPFPNPAGNQEIMYDVNINSAMIPQLLEIIKKNYNSVDIKTSDGKLVGSLPETLCLMFEYYSAMQSSSFLESKSDTKVMTMHPDFTEEQCYFFVEVIPKILIGKLDFSIKKIIWLFKFFDILLINDNVGNMCLSNIPINYNNSMAFLSQAVEECSGKNQGKYLGQILNIASKNLILDIVNLPGSLLTYPLGRNSVVKLLKDNKYKCTTEMNLFMDLFNRIREINKLQPNHKISFKAFLDIMACIRWFYIDEEEINRMVPTIKSEYPNFEISNLMASAFKRRKQLVSKYSKENRKTFKYNHILFGTLDARDIYAYSQYVTFNTPMEITMYTTTECPILITFKLYGITKKRSGQKFHIIESSIPDLFISFKLQNIERNITIKKKWTFSNGKKLFIVPTNPYITEFVLTVDMAYISNVNSQSII</sequence>
<gene>
    <name evidence="1" type="ORF">Indivirus_6_6</name>
</gene>
<name>A0A1V0SDY7_9VIRU</name>
<dbReference type="EMBL" id="KY684090">
    <property type="protein sequence ID" value="ARF09940.1"/>
    <property type="molecule type" value="Genomic_DNA"/>
</dbReference>